<proteinExistence type="predicted"/>
<gene>
    <name evidence="1" type="ORF">DFJ69_1118</name>
</gene>
<dbReference type="EMBL" id="QTTT01000001">
    <property type="protein sequence ID" value="REE95709.1"/>
    <property type="molecule type" value="Genomic_DNA"/>
</dbReference>
<name>A0A3D9SIG8_9ACTN</name>
<evidence type="ECO:0008006" key="3">
    <source>
        <dbReference type="Google" id="ProtNLM"/>
    </source>
</evidence>
<accession>A0A3D9SIG8</accession>
<keyword evidence="2" id="KW-1185">Reference proteome</keyword>
<dbReference type="Proteomes" id="UP000256661">
    <property type="component" value="Unassembled WGS sequence"/>
</dbReference>
<dbReference type="AlphaFoldDB" id="A0A3D9SIG8"/>
<dbReference type="OrthoDB" id="3464514at2"/>
<comment type="caution">
    <text evidence="1">The sequence shown here is derived from an EMBL/GenBank/DDBJ whole genome shotgun (WGS) entry which is preliminary data.</text>
</comment>
<dbReference type="RefSeq" id="WP_116021461.1">
    <property type="nucleotide sequence ID" value="NZ_QTTT01000001.1"/>
</dbReference>
<organism evidence="1 2">
    <name type="scientific">Thermomonospora umbrina</name>
    <dbReference type="NCBI Taxonomy" id="111806"/>
    <lineage>
        <taxon>Bacteria</taxon>
        <taxon>Bacillati</taxon>
        <taxon>Actinomycetota</taxon>
        <taxon>Actinomycetes</taxon>
        <taxon>Streptosporangiales</taxon>
        <taxon>Thermomonosporaceae</taxon>
        <taxon>Thermomonospora</taxon>
    </lineage>
</organism>
<protein>
    <recommendedName>
        <fullName evidence="3">Antibiotic biosynthesis monooxygenase</fullName>
    </recommendedName>
</protein>
<evidence type="ECO:0000313" key="1">
    <source>
        <dbReference type="EMBL" id="REE95709.1"/>
    </source>
</evidence>
<evidence type="ECO:0000313" key="2">
    <source>
        <dbReference type="Proteomes" id="UP000256661"/>
    </source>
</evidence>
<reference evidence="1 2" key="1">
    <citation type="submission" date="2018-08" db="EMBL/GenBank/DDBJ databases">
        <title>Sequencing the genomes of 1000 actinobacteria strains.</title>
        <authorList>
            <person name="Klenk H.-P."/>
        </authorList>
    </citation>
    <scope>NUCLEOTIDE SEQUENCE [LARGE SCALE GENOMIC DNA]</scope>
    <source>
        <strain evidence="1 2">DSM 43927</strain>
    </source>
</reference>
<sequence>MFIQVIQGRTHDRVELRESLDRWRRELAPHAEGWLGSTCGVTDEGVFVALARFESREAARRNDARHEQGQWWAETSKLFEGEVAFHDCTDVELVSGGGSDQAGFVQIIQARIRDREALRDFWTEEDMRAMSAIRPDVLGGVFCVHPDGGCTTAIYFTTEEAAREGERKEMPPEMQARMEEEMQYYEGEPTFYDLREPWLYSP</sequence>